<reference evidence="2 3" key="1">
    <citation type="submission" date="2019-03" db="EMBL/GenBank/DDBJ databases">
        <authorList>
            <person name="Gonzalez-Pimentel J.L."/>
        </authorList>
    </citation>
    <scope>NUCLEOTIDE SEQUENCE [LARGE SCALE GENOMIC DNA]</scope>
    <source>
        <strain evidence="2 3">JCM 31289</strain>
    </source>
</reference>
<dbReference type="RefSeq" id="WP_135336788.1">
    <property type="nucleotide sequence ID" value="NZ_JBHLTX010000013.1"/>
</dbReference>
<name>A0A4Z0HE94_9ACTN</name>
<gene>
    <name evidence="2" type="ORF">E4099_00105</name>
</gene>
<sequence length="707" mass="75055">MGNGAFADDDARSSRPGIGRKKGDVLDRGTFPDPKFKRYVQEASTFSEGKQNYKTSKDPQGKDVPKFGSTVSWDTKPYWYVPVDGQEEVWVAEGRPEWYWSVVAQAVAGYRKPSTPDEVAMLTEGFRVVFAACSNSLGITAPAVIPDMARRIRYLGETGLGRLLEIRPAQPAGIRLEDLVKPEEIGALDDEKKAKDLRSKLEAGGVQFNPPPGTPNPAGSRARTVALIEDIRGDDPPTKVEYQLTLRANNHAKARRHLLAHEFMHAHSRRGSGLQRGGDLTVGGDQVDEAYTEFLARMVTDTITAVERGLSADDLKEPKGGKRKELAEQVQYNVFCCESREADQAKGALRYQSNIWALVKAFFTGDKSGSQPSALLKAELALYLERDAGPLPTELDVVVGDPGVARTARADGGEEAPRGGRAEPKPLRLELYLPGDHDTDYHLLLIPDTAGGRTRSVLIDGGCSGGPATAKTQQKRLRALLDRLPVSGGSRVLDQVIITSGAARRFNLLPAVTKGMKIQSVHYAGPLTGSKAPVHGGGVISTWLTASGACAFPAGLSQPDQPFAVLGPAALYVLGANLGADSTGGSAVLMVALGRLRLVLTSDASAAAARTVAALCTTTANARIFGSPADITVITGRPDRHAAGQWPWSAPAGNPIPLPLTHAGRPLGGVGGARRVAAVPVAPGSLPRTTVRARLAGTTLTFPEPPS</sequence>
<dbReference type="EMBL" id="SRID01000001">
    <property type="protein sequence ID" value="TGB19592.1"/>
    <property type="molecule type" value="Genomic_DNA"/>
</dbReference>
<evidence type="ECO:0000313" key="3">
    <source>
        <dbReference type="Proteomes" id="UP000297948"/>
    </source>
</evidence>
<organism evidence="2 3">
    <name type="scientific">Streptomyces palmae</name>
    <dbReference type="NCBI Taxonomy" id="1701085"/>
    <lineage>
        <taxon>Bacteria</taxon>
        <taxon>Bacillati</taxon>
        <taxon>Actinomycetota</taxon>
        <taxon>Actinomycetes</taxon>
        <taxon>Kitasatosporales</taxon>
        <taxon>Streptomycetaceae</taxon>
        <taxon>Streptomyces</taxon>
    </lineage>
</organism>
<keyword evidence="3" id="KW-1185">Reference proteome</keyword>
<dbReference type="OrthoDB" id="3877861at2"/>
<evidence type="ECO:0000256" key="1">
    <source>
        <dbReference type="SAM" id="MobiDB-lite"/>
    </source>
</evidence>
<feature type="compositionally biased region" description="Basic and acidic residues" evidence="1">
    <location>
        <begin position="55"/>
        <end position="65"/>
    </location>
</feature>
<comment type="caution">
    <text evidence="2">The sequence shown here is derived from an EMBL/GenBank/DDBJ whole genome shotgun (WGS) entry which is preliminary data.</text>
</comment>
<protein>
    <submittedName>
        <fullName evidence="2">Uncharacterized protein</fullName>
    </submittedName>
</protein>
<proteinExistence type="predicted"/>
<evidence type="ECO:0000313" key="2">
    <source>
        <dbReference type="EMBL" id="TGB19592.1"/>
    </source>
</evidence>
<dbReference type="Proteomes" id="UP000297948">
    <property type="component" value="Unassembled WGS sequence"/>
</dbReference>
<dbReference type="AlphaFoldDB" id="A0A4Z0HE94"/>
<feature type="region of interest" description="Disordered" evidence="1">
    <location>
        <begin position="1"/>
        <end position="67"/>
    </location>
</feature>
<accession>A0A4Z0HE94</accession>
<feature type="compositionally biased region" description="Polar residues" evidence="1">
    <location>
        <begin position="42"/>
        <end position="54"/>
    </location>
</feature>